<dbReference type="EMBL" id="ACEN01000108">
    <property type="protein sequence ID" value="EEG32462.1"/>
    <property type="molecule type" value="Genomic_DNA"/>
</dbReference>
<proteinExistence type="predicted"/>
<organism evidence="1 2">
    <name type="scientific">Neisseria flavescens NRL30031/H210</name>
    <dbReference type="NCBI Taxonomy" id="546264"/>
    <lineage>
        <taxon>Bacteria</taxon>
        <taxon>Pseudomonadati</taxon>
        <taxon>Pseudomonadota</taxon>
        <taxon>Betaproteobacteria</taxon>
        <taxon>Neisseriales</taxon>
        <taxon>Neisseriaceae</taxon>
        <taxon>Neisseria</taxon>
    </lineage>
</organism>
<sequence>MQIGGRAEHIDIQIRIFARFVFVFQFAQTAAPRAKWDCSSSHEMRAVSVFSFSFKSGIDIGQSSNKKWIVTDIRPFARCRLKTKEIYRVNVIQYHFNVLIFFQTACCPYSGKGGFRLMNSVLLTGLLQRLLIALVALAALWAVYFWAVLP</sequence>
<dbReference type="AlphaFoldDB" id="C0ER95"/>
<evidence type="ECO:0000313" key="2">
    <source>
        <dbReference type="Proteomes" id="UP000004457"/>
    </source>
</evidence>
<accession>C0ER95</accession>
<gene>
    <name evidence="1" type="ORF">NEIFLAOT_02497</name>
</gene>
<protein>
    <submittedName>
        <fullName evidence="1">Uncharacterized protein</fullName>
    </submittedName>
</protein>
<name>C0ER95_NEIFL</name>
<evidence type="ECO:0000313" key="1">
    <source>
        <dbReference type="EMBL" id="EEG32462.1"/>
    </source>
</evidence>
<reference evidence="1 2" key="1">
    <citation type="submission" date="2009-01" db="EMBL/GenBank/DDBJ databases">
        <authorList>
            <person name="Fulton L."/>
            <person name="Clifton S."/>
            <person name="Chinwalla A.T."/>
            <person name="Mitreva M."/>
            <person name="Sodergren E."/>
            <person name="Weinstock G."/>
            <person name="Clifton S."/>
            <person name="Dooling D.J."/>
            <person name="Fulton B."/>
            <person name="Minx P."/>
            <person name="Pepin K.H."/>
            <person name="Johnson M."/>
            <person name="Bhonagiri V."/>
            <person name="Nash W.E."/>
            <person name="Mardis E.R."/>
            <person name="Wilson R.K."/>
        </authorList>
    </citation>
    <scope>NUCLEOTIDE SEQUENCE [LARGE SCALE GENOMIC DNA]</scope>
    <source>
        <strain evidence="1 2">NRL30031/H210</strain>
    </source>
</reference>
<comment type="caution">
    <text evidence="1">The sequence shown here is derived from an EMBL/GenBank/DDBJ whole genome shotgun (WGS) entry which is preliminary data.</text>
</comment>
<dbReference type="Proteomes" id="UP000004457">
    <property type="component" value="Unassembled WGS sequence"/>
</dbReference>
<keyword evidence="2" id="KW-1185">Reference proteome</keyword>